<evidence type="ECO:0000256" key="6">
    <source>
        <dbReference type="SAM" id="Phobius"/>
    </source>
</evidence>
<keyword evidence="5" id="KW-0106">Calcium</keyword>
<keyword evidence="6" id="KW-0812">Transmembrane</keyword>
<evidence type="ECO:0000256" key="1">
    <source>
        <dbReference type="ARBA" id="ARBA00001913"/>
    </source>
</evidence>
<dbReference type="FunFam" id="3.30.1120.10:FF:000001">
    <property type="entry name" value="Arylsulfatase E"/>
    <property type="match status" value="1"/>
</dbReference>
<name>A0A8B9NPG9_9AVES</name>
<dbReference type="GO" id="GO:0070013">
    <property type="term" value="C:intracellular organelle lumen"/>
    <property type="evidence" value="ECO:0007669"/>
    <property type="project" value="UniProtKB-ARBA"/>
</dbReference>
<dbReference type="GO" id="GO:0005783">
    <property type="term" value="C:endoplasmic reticulum"/>
    <property type="evidence" value="ECO:0007669"/>
    <property type="project" value="UniProtKB-ARBA"/>
</dbReference>
<dbReference type="FunFam" id="3.40.720.10:FF:000233">
    <property type="entry name" value="Predicted protein"/>
    <property type="match status" value="1"/>
</dbReference>
<accession>A0A8B9NPG9</accession>
<comment type="similarity">
    <text evidence="2">Belongs to the sulfatase family.</text>
</comment>
<dbReference type="FunFam" id="1.10.287.550:FF:000001">
    <property type="entry name" value="Arylsulfatase E"/>
    <property type="match status" value="1"/>
</dbReference>
<dbReference type="PROSITE" id="PS00523">
    <property type="entry name" value="SULFATASE_1"/>
    <property type="match status" value="1"/>
</dbReference>
<evidence type="ECO:0000256" key="3">
    <source>
        <dbReference type="ARBA" id="ARBA00022723"/>
    </source>
</evidence>
<dbReference type="Gene3D" id="3.40.720.10">
    <property type="entry name" value="Alkaline Phosphatase, subunit A"/>
    <property type="match status" value="1"/>
</dbReference>
<keyword evidence="6" id="KW-0472">Membrane</keyword>
<dbReference type="InterPro" id="IPR050738">
    <property type="entry name" value="Sulfatase"/>
</dbReference>
<dbReference type="Gene3D" id="3.30.1120.10">
    <property type="match status" value="1"/>
</dbReference>
<dbReference type="Proteomes" id="UP000694541">
    <property type="component" value="Unplaced"/>
</dbReference>
<dbReference type="InterPro" id="IPR024607">
    <property type="entry name" value="Sulfatase_CS"/>
</dbReference>
<comment type="cofactor">
    <cofactor evidence="1">
        <name>Ca(2+)</name>
        <dbReference type="ChEBI" id="CHEBI:29108"/>
    </cofactor>
</comment>
<evidence type="ECO:0000256" key="5">
    <source>
        <dbReference type="ARBA" id="ARBA00022837"/>
    </source>
</evidence>
<dbReference type="CDD" id="cd16159">
    <property type="entry name" value="ES"/>
    <property type="match status" value="1"/>
</dbReference>
<keyword evidence="9" id="KW-1185">Reference proteome</keyword>
<protein>
    <recommendedName>
        <fullName evidence="7">Sulfatase N-terminal domain-containing protein</fullName>
    </recommendedName>
</protein>
<evidence type="ECO:0000259" key="7">
    <source>
        <dbReference type="Pfam" id="PF00884"/>
    </source>
</evidence>
<dbReference type="AlphaFoldDB" id="A0A8B9NPG9"/>
<dbReference type="PANTHER" id="PTHR42693:SF5">
    <property type="entry name" value="ARYLSULFATASE D"/>
    <property type="match status" value="1"/>
</dbReference>
<dbReference type="Gene3D" id="1.10.287.550">
    <property type="entry name" value="Helix hairpin bin"/>
    <property type="match status" value="1"/>
</dbReference>
<evidence type="ECO:0000313" key="8">
    <source>
        <dbReference type="Ensembl" id="ENSANIP00000026709.1"/>
    </source>
</evidence>
<dbReference type="Pfam" id="PF14707">
    <property type="entry name" value="Sulfatase_C"/>
    <property type="match status" value="1"/>
</dbReference>
<dbReference type="PANTHER" id="PTHR42693">
    <property type="entry name" value="ARYLSULFATASE FAMILY MEMBER"/>
    <property type="match status" value="1"/>
</dbReference>
<feature type="transmembrane region" description="Helical" evidence="6">
    <location>
        <begin position="230"/>
        <end position="252"/>
    </location>
</feature>
<evidence type="ECO:0000256" key="4">
    <source>
        <dbReference type="ARBA" id="ARBA00022801"/>
    </source>
</evidence>
<proteinExistence type="inferred from homology"/>
<keyword evidence="3" id="KW-0479">Metal-binding</keyword>
<dbReference type="GO" id="GO:0046872">
    <property type="term" value="F:metal ion binding"/>
    <property type="evidence" value="ECO:0007669"/>
    <property type="project" value="UniProtKB-KW"/>
</dbReference>
<feature type="domain" description="Sulfatase N-terminal" evidence="7">
    <location>
        <begin position="42"/>
        <end position="427"/>
    </location>
</feature>
<evidence type="ECO:0000313" key="9">
    <source>
        <dbReference type="Proteomes" id="UP000694541"/>
    </source>
</evidence>
<reference evidence="8" key="1">
    <citation type="submission" date="2025-08" db="UniProtKB">
        <authorList>
            <consortium name="Ensembl"/>
        </authorList>
    </citation>
    <scope>IDENTIFICATION</scope>
</reference>
<dbReference type="InterPro" id="IPR000917">
    <property type="entry name" value="Sulfatase_N"/>
</dbReference>
<organism evidence="8 9">
    <name type="scientific">Accipiter nisus</name>
    <name type="common">Eurasian sparrowhawk</name>
    <dbReference type="NCBI Taxonomy" id="211598"/>
    <lineage>
        <taxon>Eukaryota</taxon>
        <taxon>Metazoa</taxon>
        <taxon>Chordata</taxon>
        <taxon>Craniata</taxon>
        <taxon>Vertebrata</taxon>
        <taxon>Euteleostomi</taxon>
        <taxon>Archelosauria</taxon>
        <taxon>Archosauria</taxon>
        <taxon>Dinosauria</taxon>
        <taxon>Saurischia</taxon>
        <taxon>Theropoda</taxon>
        <taxon>Coelurosauria</taxon>
        <taxon>Aves</taxon>
        <taxon>Neognathae</taxon>
        <taxon>Neoaves</taxon>
        <taxon>Telluraves</taxon>
        <taxon>Accipitrimorphae</taxon>
        <taxon>Accipitriformes</taxon>
        <taxon>Accipitridae</taxon>
        <taxon>Accipitrinae</taxon>
        <taxon>Accipiter</taxon>
    </lineage>
</organism>
<sequence length="597" mass="66507">MIAPLPCTVIAAILFRMYILTALTSSLCWNMFGLSAAMDSKPNILLFLADDLGIGDIGCYGNNTIRTPNIDRLAREGVKLTQHIAAASLCTPSRAAFLTGRYPVRSGMASSNRYRALQWNAGSGGLPANETTFARLLQQQGYTTGLIGKWHQGVNCESFSDHCHHPLNHGFDYFYGMPFTLLNNCQENKPPELDVALQAKLWLYSQIIILAVLTLTAGKLIGLISIRWKIIACFTFVGGIFFISWYSSYGFVRYWNCILMRNHDVAEQPMRLERTASLMLKEAVSFIKRNRHGPFLLFVSFLHVHTPLFTSAKFLGKSHHGLYGDNVEEMDWMVGRLLNVIDKEGLKNNTFIYFASDHGGFLEAHRGNAQLGGWNGIYKGGKGMGGWEGGIRVPGIVRWPGMLPAGTVINELTSLMDIFPTVVHLAGGAMPQDRVIDGRTLLPLLQGRVQHSGHEFMFHYCGVFLHAVRWHQKDSGTVWKAHYATPVFQPEASGACFGRGICPCFGDGVTHHDPPLLFDLSQDPSEANPLSADTEPLFDTVTRRIGKAVEEHLKTLTPVPQQLSPYNNIWKPWLQPCCGTFPFCWCDEENNKVHGML</sequence>
<dbReference type="InterPro" id="IPR017850">
    <property type="entry name" value="Alkaline_phosphatase_core_sf"/>
</dbReference>
<dbReference type="PROSITE" id="PS00149">
    <property type="entry name" value="SULFATASE_2"/>
    <property type="match status" value="1"/>
</dbReference>
<keyword evidence="4" id="KW-0378">Hydrolase</keyword>
<feature type="transmembrane region" description="Helical" evidence="6">
    <location>
        <begin position="201"/>
        <end position="218"/>
    </location>
</feature>
<dbReference type="Ensembl" id="ENSANIT00000027595.1">
    <property type="protein sequence ID" value="ENSANIP00000026709.1"/>
    <property type="gene ID" value="ENSANIG00000017906.1"/>
</dbReference>
<reference evidence="8" key="2">
    <citation type="submission" date="2025-09" db="UniProtKB">
        <authorList>
            <consortium name="Ensembl"/>
        </authorList>
    </citation>
    <scope>IDENTIFICATION</scope>
</reference>
<dbReference type="GO" id="GO:0004065">
    <property type="term" value="F:arylsulfatase activity"/>
    <property type="evidence" value="ECO:0007669"/>
    <property type="project" value="TreeGrafter"/>
</dbReference>
<keyword evidence="6" id="KW-1133">Transmembrane helix</keyword>
<dbReference type="Pfam" id="PF00884">
    <property type="entry name" value="Sulfatase"/>
    <property type="match status" value="1"/>
</dbReference>
<evidence type="ECO:0000256" key="2">
    <source>
        <dbReference type="ARBA" id="ARBA00008779"/>
    </source>
</evidence>
<dbReference type="SUPFAM" id="SSF53649">
    <property type="entry name" value="Alkaline phosphatase-like"/>
    <property type="match status" value="1"/>
</dbReference>